<name>A0A223AU43_9FIRM</name>
<protein>
    <recommendedName>
        <fullName evidence="3">DUF2262 domain-containing protein</fullName>
    </recommendedName>
</protein>
<dbReference type="EMBL" id="CP016199">
    <property type="protein sequence ID" value="ASS38498.1"/>
    <property type="molecule type" value="Genomic_DNA"/>
</dbReference>
<sequence length="134" mass="15143">MTKQQLIALWQGKSWESSPAGIYFVSRKSDKDLHFSFSGYSEKDVKSIPDALMKRLATEISELDQEALHLIKENFPEENIEGISFTDIMFDKSGCYDAFALGYYVGESPAGELYLLVSFGEEFEANPEVICEAY</sequence>
<dbReference type="RefSeq" id="WP_094234724.1">
    <property type="nucleotide sequence ID" value="NZ_CP016199.1"/>
</dbReference>
<proteinExistence type="predicted"/>
<evidence type="ECO:0008006" key="3">
    <source>
        <dbReference type="Google" id="ProtNLM"/>
    </source>
</evidence>
<dbReference type="Proteomes" id="UP000214689">
    <property type="component" value="Chromosome"/>
</dbReference>
<keyword evidence="2" id="KW-1185">Reference proteome</keyword>
<reference evidence="2" key="1">
    <citation type="submission" date="2016-05" db="EMBL/GenBank/DDBJ databases">
        <authorList>
            <person name="Holder M.E."/>
            <person name="Ajami N.J."/>
            <person name="Petrosino J.F."/>
        </authorList>
    </citation>
    <scope>NUCLEOTIDE SEQUENCE [LARGE SCALE GENOMIC DNA]</scope>
    <source>
        <strain evidence="2">ATCC 700696</strain>
    </source>
</reference>
<dbReference type="AlphaFoldDB" id="A0A223AU43"/>
<dbReference type="OrthoDB" id="3179827at2"/>
<evidence type="ECO:0000313" key="1">
    <source>
        <dbReference type="EMBL" id="ASS38498.1"/>
    </source>
</evidence>
<gene>
    <name evidence="1" type="ORF">AXF17_02755</name>
</gene>
<accession>A0A223AU43</accession>
<evidence type="ECO:0000313" key="2">
    <source>
        <dbReference type="Proteomes" id="UP000214689"/>
    </source>
</evidence>
<organism evidence="1 2">
    <name type="scientific">Mogibacterium pumilum</name>
    <dbReference type="NCBI Taxonomy" id="86332"/>
    <lineage>
        <taxon>Bacteria</taxon>
        <taxon>Bacillati</taxon>
        <taxon>Bacillota</taxon>
        <taxon>Clostridia</taxon>
        <taxon>Peptostreptococcales</taxon>
        <taxon>Anaerovoracaceae</taxon>
        <taxon>Mogibacterium</taxon>
    </lineage>
</organism>